<dbReference type="OrthoDB" id="5674923at2"/>
<reference evidence="1 2" key="1">
    <citation type="submission" date="2017-11" db="EMBL/GenBank/DDBJ databases">
        <authorList>
            <person name="Han C.G."/>
        </authorList>
    </citation>
    <scope>NUCLEOTIDE SEQUENCE [LARGE SCALE GENOMIC DNA]</scope>
    <source>
        <strain evidence="2">ATCC 43555</strain>
    </source>
</reference>
<gene>
    <name evidence="1" type="ORF">PCAR9_B0646</name>
</gene>
<evidence type="ECO:0000313" key="1">
    <source>
        <dbReference type="EMBL" id="SOU43113.1"/>
    </source>
</evidence>
<dbReference type="GeneID" id="93665813"/>
<protein>
    <submittedName>
        <fullName evidence="1">Uncharacterized protein</fullName>
    </submittedName>
</protein>
<dbReference type="Proteomes" id="UP000238288">
    <property type="component" value="Chromosome PCAR9b"/>
</dbReference>
<sequence length="102" mass="11746">METDNTVNCCKHGEQQATFVCQHLMDSMTTKNKVGYNSAPESDDNKRPDAWCNQCEVKRLECGGDWNEESEAFANIKLLCGCCYDQAKVINTSNKSWWKFWH</sequence>
<dbReference type="EMBL" id="LT965929">
    <property type="protein sequence ID" value="SOU43113.1"/>
    <property type="molecule type" value="Genomic_DNA"/>
</dbReference>
<dbReference type="RefSeq" id="WP_104644111.1">
    <property type="nucleotide sequence ID" value="NZ_AQGW01000025.1"/>
</dbReference>
<accession>A0A2K4XFJ9</accession>
<evidence type="ECO:0000313" key="2">
    <source>
        <dbReference type="Proteomes" id="UP000238288"/>
    </source>
</evidence>
<dbReference type="AlphaFoldDB" id="A0A2K4XFJ9"/>
<proteinExistence type="predicted"/>
<organism evidence="1 2">
    <name type="scientific">Pseudoalteromonas carrageenovora IAM 12662</name>
    <dbReference type="NCBI Taxonomy" id="1314868"/>
    <lineage>
        <taxon>Bacteria</taxon>
        <taxon>Pseudomonadati</taxon>
        <taxon>Pseudomonadota</taxon>
        <taxon>Gammaproteobacteria</taxon>
        <taxon>Alteromonadales</taxon>
        <taxon>Pseudoalteromonadaceae</taxon>
        <taxon>Pseudoalteromonas</taxon>
    </lineage>
</organism>
<name>A0A2K4XFJ9_PSEVC</name>